<evidence type="ECO:0000256" key="2">
    <source>
        <dbReference type="ARBA" id="ARBA00022618"/>
    </source>
</evidence>
<protein>
    <submittedName>
        <fullName evidence="6">Segregation and condensation protein B</fullName>
    </submittedName>
</protein>
<evidence type="ECO:0000256" key="3">
    <source>
        <dbReference type="ARBA" id="ARBA00022829"/>
    </source>
</evidence>
<organism evidence="6 8">
    <name type="scientific">Ardenticatena maritima</name>
    <dbReference type="NCBI Taxonomy" id="872965"/>
    <lineage>
        <taxon>Bacteria</taxon>
        <taxon>Bacillati</taxon>
        <taxon>Chloroflexota</taxon>
        <taxon>Ardenticatenia</taxon>
        <taxon>Ardenticatenales</taxon>
        <taxon>Ardenticatenaceae</taxon>
        <taxon>Ardenticatena</taxon>
    </lineage>
</organism>
<evidence type="ECO:0000313" key="7">
    <source>
        <dbReference type="EMBL" id="KPL87906.1"/>
    </source>
</evidence>
<dbReference type="PATRIC" id="fig|872965.6.peg.2101"/>
<feature type="region of interest" description="Disordered" evidence="5">
    <location>
        <begin position="199"/>
        <end position="221"/>
    </location>
</feature>
<sequence length="221" mass="23854">MSETPPVESQQPDNESVAEREHNGEPSPAPVNDAHALAPWLEAILFVADAPVELDALARAVGGTIAQVEAGLDALEEALAARGVRLQRARGRVRMVTAPEYAAAVERFLGLDLSTKLSKAALETLAIIAYRQPITRAEIDEIRGVQSSGVLRTLLARELIEEVGRLDTVGHPILYGTTFRFLEYFGLKSLDDLPPLDSEEAEALFGTATPSPSAETENEEE</sequence>
<keyword evidence="2" id="KW-0132">Cell division</keyword>
<dbReference type="FunCoup" id="A0A0N0RF89">
    <property type="interactions" value="301"/>
</dbReference>
<comment type="caution">
    <text evidence="6">The sequence shown here is derived from an EMBL/GenBank/DDBJ whole genome shotgun (WGS) entry which is preliminary data.</text>
</comment>
<dbReference type="EMBL" id="LGKN01000005">
    <property type="protein sequence ID" value="KPL87906.1"/>
    <property type="molecule type" value="Genomic_DNA"/>
</dbReference>
<dbReference type="PANTHER" id="PTHR34298">
    <property type="entry name" value="SEGREGATION AND CONDENSATION PROTEIN B"/>
    <property type="match status" value="1"/>
</dbReference>
<dbReference type="Proteomes" id="UP000037784">
    <property type="component" value="Unassembled WGS sequence"/>
</dbReference>
<dbReference type="EMBL" id="BBZA01000015">
    <property type="protein sequence ID" value="GAP61784.1"/>
    <property type="molecule type" value="Genomic_DNA"/>
</dbReference>
<dbReference type="OrthoDB" id="9806226at2"/>
<dbReference type="InterPro" id="IPR036390">
    <property type="entry name" value="WH_DNA-bd_sf"/>
</dbReference>
<dbReference type="NCBIfam" id="TIGR00281">
    <property type="entry name" value="SMC-Scp complex subunit ScpB"/>
    <property type="match status" value="1"/>
</dbReference>
<dbReference type="RefSeq" id="WP_082373816.1">
    <property type="nucleotide sequence ID" value="NZ_BBZA01000015.1"/>
</dbReference>
<gene>
    <name evidence="6" type="primary">scpB</name>
    <name evidence="6" type="ORF">ARMA_0207</name>
    <name evidence="7" type="ORF">SE16_10260</name>
</gene>
<dbReference type="InterPro" id="IPR036388">
    <property type="entry name" value="WH-like_DNA-bd_sf"/>
</dbReference>
<evidence type="ECO:0000256" key="5">
    <source>
        <dbReference type="SAM" id="MobiDB-lite"/>
    </source>
</evidence>
<evidence type="ECO:0000256" key="4">
    <source>
        <dbReference type="ARBA" id="ARBA00023306"/>
    </source>
</evidence>
<reference evidence="7 9" key="2">
    <citation type="submission" date="2015-07" db="EMBL/GenBank/DDBJ databases">
        <title>Whole genome sequence of Ardenticatena maritima DSM 23922.</title>
        <authorList>
            <person name="Hemp J."/>
            <person name="Ward L.M."/>
            <person name="Pace L.A."/>
            <person name="Fischer W.W."/>
        </authorList>
    </citation>
    <scope>NUCLEOTIDE SEQUENCE [LARGE SCALE GENOMIC DNA]</scope>
    <source>
        <strain evidence="7 9">110S</strain>
    </source>
</reference>
<proteinExistence type="predicted"/>
<dbReference type="GO" id="GO:0051301">
    <property type="term" value="P:cell division"/>
    <property type="evidence" value="ECO:0007669"/>
    <property type="project" value="UniProtKB-KW"/>
</dbReference>
<evidence type="ECO:0000313" key="9">
    <source>
        <dbReference type="Proteomes" id="UP000050502"/>
    </source>
</evidence>
<keyword evidence="4" id="KW-0131">Cell cycle</keyword>
<feature type="region of interest" description="Disordered" evidence="5">
    <location>
        <begin position="1"/>
        <end position="33"/>
    </location>
</feature>
<feature type="compositionally biased region" description="Polar residues" evidence="5">
    <location>
        <begin position="1"/>
        <end position="14"/>
    </location>
</feature>
<dbReference type="Pfam" id="PF04079">
    <property type="entry name" value="SMC_ScpB"/>
    <property type="match status" value="1"/>
</dbReference>
<evidence type="ECO:0000256" key="1">
    <source>
        <dbReference type="ARBA" id="ARBA00022490"/>
    </source>
</evidence>
<dbReference type="SUPFAM" id="SSF46785">
    <property type="entry name" value="Winged helix' DNA-binding domain"/>
    <property type="match status" value="2"/>
</dbReference>
<dbReference type="GO" id="GO:0051304">
    <property type="term" value="P:chromosome separation"/>
    <property type="evidence" value="ECO:0007669"/>
    <property type="project" value="InterPro"/>
</dbReference>
<name>A0A0N0RF89_9CHLR</name>
<dbReference type="PANTHER" id="PTHR34298:SF2">
    <property type="entry name" value="SEGREGATION AND CONDENSATION PROTEIN B"/>
    <property type="match status" value="1"/>
</dbReference>
<dbReference type="AlphaFoldDB" id="A0A0N0RF89"/>
<accession>A0A0N0RF89</accession>
<dbReference type="STRING" id="872965.SE16_10260"/>
<dbReference type="InParanoid" id="A0A0N0RF89"/>
<dbReference type="Proteomes" id="UP000050502">
    <property type="component" value="Unassembled WGS sequence"/>
</dbReference>
<keyword evidence="3" id="KW-0159">Chromosome partition</keyword>
<reference evidence="8" key="3">
    <citation type="submission" date="2015-08" db="EMBL/GenBank/DDBJ databases">
        <title>Draft Genome Sequence of a Heterotrophic Facultative Anaerobic Bacterium Ardenticatena maritima Strain 110S.</title>
        <authorList>
            <person name="Kawaichi S."/>
            <person name="Yoshida T."/>
            <person name="Sako Y."/>
            <person name="Nakamura R."/>
        </authorList>
    </citation>
    <scope>NUCLEOTIDE SEQUENCE [LARGE SCALE GENOMIC DNA]</scope>
    <source>
        <strain evidence="8">110S</strain>
    </source>
</reference>
<reference evidence="6 8" key="1">
    <citation type="journal article" date="2015" name="Genome Announc.">
        <title>Draft Genome Sequence of a Heterotrophic Facultative Anaerobic Thermophilic Bacterium, Ardenticatena maritima Strain 110ST.</title>
        <authorList>
            <person name="Kawaichi S."/>
            <person name="Yoshida T."/>
            <person name="Sako Y."/>
            <person name="Nakamura R."/>
        </authorList>
    </citation>
    <scope>NUCLEOTIDE SEQUENCE [LARGE SCALE GENOMIC DNA]</scope>
    <source>
        <strain evidence="6 8">110S</strain>
    </source>
</reference>
<dbReference type="Gene3D" id="1.10.10.10">
    <property type="entry name" value="Winged helix-like DNA-binding domain superfamily/Winged helix DNA-binding domain"/>
    <property type="match status" value="2"/>
</dbReference>
<evidence type="ECO:0000313" key="8">
    <source>
        <dbReference type="Proteomes" id="UP000037784"/>
    </source>
</evidence>
<dbReference type="InterPro" id="IPR005234">
    <property type="entry name" value="ScpB_csome_segregation"/>
</dbReference>
<keyword evidence="1" id="KW-0963">Cytoplasm</keyword>
<keyword evidence="8" id="KW-1185">Reference proteome</keyword>
<evidence type="ECO:0000313" key="6">
    <source>
        <dbReference type="EMBL" id="GAP61784.1"/>
    </source>
</evidence>